<proteinExistence type="predicted"/>
<dbReference type="GO" id="GO:0070402">
    <property type="term" value="F:NADPH binding"/>
    <property type="evidence" value="ECO:0007669"/>
    <property type="project" value="TreeGrafter"/>
</dbReference>
<evidence type="ECO:0000313" key="2">
    <source>
        <dbReference type="EMBL" id="SVA97239.1"/>
    </source>
</evidence>
<dbReference type="PANTHER" id="PTHR30525:SF0">
    <property type="entry name" value="1-DEOXY-D-XYLULOSE 5-PHOSPHATE REDUCTOISOMERASE, CHLOROPLASTIC"/>
    <property type="match status" value="1"/>
</dbReference>
<evidence type="ECO:0000259" key="1">
    <source>
        <dbReference type="Pfam" id="PF13288"/>
    </source>
</evidence>
<accession>A0A382A784</accession>
<sequence length="87" mass="9707">DLDKFPCIRLAYEALEKGGSSPIVLNVANDNVVAAFLKGLIPFTQIPTLIEDTINQHDWINDPNLDDISELSGWTSQFIQEQITTYA</sequence>
<name>A0A382A784_9ZZZZ</name>
<dbReference type="Pfam" id="PF13288">
    <property type="entry name" value="DXPR_C"/>
    <property type="match status" value="1"/>
</dbReference>
<dbReference type="SUPFAM" id="SSF69055">
    <property type="entry name" value="1-deoxy-D-xylulose-5-phosphate reductoisomerase, C-terminal domain"/>
    <property type="match status" value="1"/>
</dbReference>
<dbReference type="GO" id="GO:0030145">
    <property type="term" value="F:manganese ion binding"/>
    <property type="evidence" value="ECO:0007669"/>
    <property type="project" value="TreeGrafter"/>
</dbReference>
<dbReference type="EMBL" id="UINC01024153">
    <property type="protein sequence ID" value="SVA97239.1"/>
    <property type="molecule type" value="Genomic_DNA"/>
</dbReference>
<protein>
    <recommendedName>
        <fullName evidence="1">DXP reductoisomerase C-terminal domain-containing protein</fullName>
    </recommendedName>
</protein>
<dbReference type="GO" id="GO:0030604">
    <property type="term" value="F:1-deoxy-D-xylulose-5-phosphate reductoisomerase activity"/>
    <property type="evidence" value="ECO:0007669"/>
    <property type="project" value="InterPro"/>
</dbReference>
<dbReference type="GO" id="GO:0051484">
    <property type="term" value="P:isopentenyl diphosphate biosynthetic process, methylerythritol 4-phosphate pathway involved in terpenoid biosynthetic process"/>
    <property type="evidence" value="ECO:0007669"/>
    <property type="project" value="TreeGrafter"/>
</dbReference>
<dbReference type="InterPro" id="IPR003821">
    <property type="entry name" value="DXP_reductoisomerase"/>
</dbReference>
<dbReference type="InterPro" id="IPR026877">
    <property type="entry name" value="DXPR_C"/>
</dbReference>
<organism evidence="2">
    <name type="scientific">marine metagenome</name>
    <dbReference type="NCBI Taxonomy" id="408172"/>
    <lineage>
        <taxon>unclassified sequences</taxon>
        <taxon>metagenomes</taxon>
        <taxon>ecological metagenomes</taxon>
    </lineage>
</organism>
<dbReference type="AlphaFoldDB" id="A0A382A784"/>
<dbReference type="Gene3D" id="1.10.1740.10">
    <property type="match status" value="1"/>
</dbReference>
<dbReference type="InterPro" id="IPR036169">
    <property type="entry name" value="DXPR_C_sf"/>
</dbReference>
<feature type="non-terminal residue" evidence="2">
    <location>
        <position position="1"/>
    </location>
</feature>
<dbReference type="PANTHER" id="PTHR30525">
    <property type="entry name" value="1-DEOXY-D-XYLULOSE 5-PHOSPHATE REDUCTOISOMERASE"/>
    <property type="match status" value="1"/>
</dbReference>
<gene>
    <name evidence="2" type="ORF">METZ01_LOCUS150093</name>
</gene>
<reference evidence="2" key="1">
    <citation type="submission" date="2018-05" db="EMBL/GenBank/DDBJ databases">
        <authorList>
            <person name="Lanie J.A."/>
            <person name="Ng W.-L."/>
            <person name="Kazmierczak K.M."/>
            <person name="Andrzejewski T.M."/>
            <person name="Davidsen T.M."/>
            <person name="Wayne K.J."/>
            <person name="Tettelin H."/>
            <person name="Glass J.I."/>
            <person name="Rusch D."/>
            <person name="Podicherti R."/>
            <person name="Tsui H.-C.T."/>
            <person name="Winkler M.E."/>
        </authorList>
    </citation>
    <scope>NUCLEOTIDE SEQUENCE</scope>
</reference>
<feature type="domain" description="DXP reductoisomerase C-terminal" evidence="1">
    <location>
        <begin position="1"/>
        <end position="75"/>
    </location>
</feature>